<evidence type="ECO:0000313" key="10">
    <source>
        <dbReference type="EMBL" id="GAU27814.1"/>
    </source>
</evidence>
<evidence type="ECO:0000313" key="11">
    <source>
        <dbReference type="Proteomes" id="UP000242715"/>
    </source>
</evidence>
<dbReference type="EMBL" id="DF973362">
    <property type="protein sequence ID" value="GAU27814.1"/>
    <property type="molecule type" value="Genomic_DNA"/>
</dbReference>
<dbReference type="PANTHER" id="PTHR47967:SF66">
    <property type="entry name" value="ASPARTIC PROTEINASE CDR1-RELATED"/>
    <property type="match status" value="1"/>
</dbReference>
<dbReference type="InterPro" id="IPR032799">
    <property type="entry name" value="TAXi_C"/>
</dbReference>
<proteinExistence type="inferred from homology"/>
<evidence type="ECO:0000256" key="6">
    <source>
        <dbReference type="ARBA" id="ARBA00022801"/>
    </source>
</evidence>
<dbReference type="GO" id="GO:0005576">
    <property type="term" value="C:extracellular region"/>
    <property type="evidence" value="ECO:0007669"/>
    <property type="project" value="UniProtKB-SubCell"/>
</dbReference>
<dbReference type="Pfam" id="PF14543">
    <property type="entry name" value="TAXi_N"/>
    <property type="match status" value="1"/>
</dbReference>
<evidence type="ECO:0000256" key="7">
    <source>
        <dbReference type="ARBA" id="ARBA00023180"/>
    </source>
</evidence>
<dbReference type="PANTHER" id="PTHR47967">
    <property type="entry name" value="OS07G0603500 PROTEIN-RELATED"/>
    <property type="match status" value="1"/>
</dbReference>
<feature type="domain" description="Peptidase A1" evidence="9">
    <location>
        <begin position="86"/>
        <end position="422"/>
    </location>
</feature>
<sequence>MSHRSFLTLILFCLACLIAFSHALNNGFSVELIHRDSFKSPLYHPTETKFQRIFNTVRRSINRDIHFNKKNSSFGSTLTFDNDGVYLMSYSIGTPPFKVNGLIDTATDMVWVQCKPCNICYNQTSPIFNPSKSSSYQKIPCSSRTCKSLENIPCSHDDDTCQYESRYGGGTASHGDLSMETLTMNFTSDSSESFPNFLIGCGHTNNMAYNKNGHISGIIGFGPGPMSLINQLGSSIGWKFSYCLNGVRSNLSSKLNFGDAAIVSIVRPASGNLSYYLNLKAFSVGNKRLKFKGFKREGLNISTQTIIIDSGTTVTIVPHRFYTKLESAVAKAVKLERVQDHTGSFNLCYNTTSKHSNFPVIIAHFSGADVKLDSKGTFVAIEEGVECLTFRPSPRGGALFGNLAQQNFLVGYDLKNNIVSFKPTDCSTY</sequence>
<evidence type="ECO:0000259" key="9">
    <source>
        <dbReference type="PROSITE" id="PS51767"/>
    </source>
</evidence>
<dbReference type="GO" id="GO:0004190">
    <property type="term" value="F:aspartic-type endopeptidase activity"/>
    <property type="evidence" value="ECO:0007669"/>
    <property type="project" value="UniProtKB-KW"/>
</dbReference>
<evidence type="ECO:0000256" key="2">
    <source>
        <dbReference type="ARBA" id="ARBA00007447"/>
    </source>
</evidence>
<evidence type="ECO:0000256" key="5">
    <source>
        <dbReference type="ARBA" id="ARBA00022750"/>
    </source>
</evidence>
<dbReference type="Gene3D" id="2.40.70.10">
    <property type="entry name" value="Acid Proteases"/>
    <property type="match status" value="2"/>
</dbReference>
<dbReference type="InterPro" id="IPR021109">
    <property type="entry name" value="Peptidase_aspartic_dom_sf"/>
</dbReference>
<protein>
    <recommendedName>
        <fullName evidence="9">Peptidase A1 domain-containing protein</fullName>
    </recommendedName>
</protein>
<comment type="similarity">
    <text evidence="2">Belongs to the peptidase A1 family.</text>
</comment>
<dbReference type="OrthoDB" id="1027150at2759"/>
<dbReference type="InterPro" id="IPR032861">
    <property type="entry name" value="TAXi_N"/>
</dbReference>
<feature type="chain" id="PRO_5016307742" description="Peptidase A1 domain-containing protein" evidence="8">
    <location>
        <begin position="24"/>
        <end position="429"/>
    </location>
</feature>
<name>A0A2Z6M5Z9_TRISU</name>
<keyword evidence="8" id="KW-0732">Signal</keyword>
<dbReference type="InterPro" id="IPR001969">
    <property type="entry name" value="Aspartic_peptidase_AS"/>
</dbReference>
<dbReference type="SUPFAM" id="SSF50630">
    <property type="entry name" value="Acid proteases"/>
    <property type="match status" value="1"/>
</dbReference>
<keyword evidence="11" id="KW-1185">Reference proteome</keyword>
<evidence type="ECO:0000256" key="4">
    <source>
        <dbReference type="ARBA" id="ARBA00022670"/>
    </source>
</evidence>
<dbReference type="InterPro" id="IPR034161">
    <property type="entry name" value="Pepsin-like_plant"/>
</dbReference>
<gene>
    <name evidence="10" type="ORF">TSUD_113940</name>
</gene>
<dbReference type="PROSITE" id="PS51767">
    <property type="entry name" value="PEPTIDASE_A1"/>
    <property type="match status" value="1"/>
</dbReference>
<evidence type="ECO:0000256" key="3">
    <source>
        <dbReference type="ARBA" id="ARBA00022525"/>
    </source>
</evidence>
<feature type="signal peptide" evidence="8">
    <location>
        <begin position="1"/>
        <end position="23"/>
    </location>
</feature>
<keyword evidence="6" id="KW-0378">Hydrolase</keyword>
<evidence type="ECO:0000256" key="8">
    <source>
        <dbReference type="SAM" id="SignalP"/>
    </source>
</evidence>
<keyword evidence="7" id="KW-0325">Glycoprotein</keyword>
<dbReference type="Pfam" id="PF14541">
    <property type="entry name" value="TAXi_C"/>
    <property type="match status" value="1"/>
</dbReference>
<keyword evidence="5" id="KW-0064">Aspartyl protease</keyword>
<reference evidence="11" key="1">
    <citation type="journal article" date="2017" name="Front. Plant Sci.">
        <title>Climate Clever Clovers: New Paradigm to Reduce the Environmental Footprint of Ruminants by Breeding Low Methanogenic Forages Utilizing Haplotype Variation.</title>
        <authorList>
            <person name="Kaur P."/>
            <person name="Appels R."/>
            <person name="Bayer P.E."/>
            <person name="Keeble-Gagnere G."/>
            <person name="Wang J."/>
            <person name="Hirakawa H."/>
            <person name="Shirasawa K."/>
            <person name="Vercoe P."/>
            <person name="Stefanova K."/>
            <person name="Durmic Z."/>
            <person name="Nichols P."/>
            <person name="Revell C."/>
            <person name="Isobe S.N."/>
            <person name="Edwards D."/>
            <person name="Erskine W."/>
        </authorList>
    </citation>
    <scope>NUCLEOTIDE SEQUENCE [LARGE SCALE GENOMIC DNA]</scope>
    <source>
        <strain evidence="11">cv. Daliak</strain>
    </source>
</reference>
<keyword evidence="3" id="KW-0964">Secreted</keyword>
<evidence type="ECO:0000256" key="1">
    <source>
        <dbReference type="ARBA" id="ARBA00004613"/>
    </source>
</evidence>
<dbReference type="CDD" id="cd05476">
    <property type="entry name" value="pepsin_A_like_plant"/>
    <property type="match status" value="1"/>
</dbReference>
<dbReference type="InterPro" id="IPR051708">
    <property type="entry name" value="Plant_Aspart_Prot_A1"/>
</dbReference>
<accession>A0A2Z6M5Z9</accession>
<dbReference type="FunFam" id="2.40.70.10:FF:000050">
    <property type="entry name" value="Aspartic proteinase CDR1"/>
    <property type="match status" value="1"/>
</dbReference>
<dbReference type="PROSITE" id="PS00141">
    <property type="entry name" value="ASP_PROTEASE"/>
    <property type="match status" value="1"/>
</dbReference>
<organism evidence="10 11">
    <name type="scientific">Trifolium subterraneum</name>
    <name type="common">Subterranean clover</name>
    <dbReference type="NCBI Taxonomy" id="3900"/>
    <lineage>
        <taxon>Eukaryota</taxon>
        <taxon>Viridiplantae</taxon>
        <taxon>Streptophyta</taxon>
        <taxon>Embryophyta</taxon>
        <taxon>Tracheophyta</taxon>
        <taxon>Spermatophyta</taxon>
        <taxon>Magnoliopsida</taxon>
        <taxon>eudicotyledons</taxon>
        <taxon>Gunneridae</taxon>
        <taxon>Pentapetalae</taxon>
        <taxon>rosids</taxon>
        <taxon>fabids</taxon>
        <taxon>Fabales</taxon>
        <taxon>Fabaceae</taxon>
        <taxon>Papilionoideae</taxon>
        <taxon>50 kb inversion clade</taxon>
        <taxon>NPAAA clade</taxon>
        <taxon>Hologalegina</taxon>
        <taxon>IRL clade</taxon>
        <taxon>Trifolieae</taxon>
        <taxon>Trifolium</taxon>
    </lineage>
</organism>
<keyword evidence="4" id="KW-0645">Protease</keyword>
<dbReference type="InterPro" id="IPR033121">
    <property type="entry name" value="PEPTIDASE_A1"/>
</dbReference>
<dbReference type="GO" id="GO:0006508">
    <property type="term" value="P:proteolysis"/>
    <property type="evidence" value="ECO:0007669"/>
    <property type="project" value="UniProtKB-KW"/>
</dbReference>
<dbReference type="Proteomes" id="UP000242715">
    <property type="component" value="Unassembled WGS sequence"/>
</dbReference>
<comment type="subcellular location">
    <subcellularLocation>
        <location evidence="1">Secreted</location>
    </subcellularLocation>
</comment>
<dbReference type="AlphaFoldDB" id="A0A2Z6M5Z9"/>
<dbReference type="FunFam" id="2.40.70.10:FF:000031">
    <property type="entry name" value="Aspartyl protease AED1"/>
    <property type="match status" value="1"/>
</dbReference>